<dbReference type="EMBL" id="BAAAZE010000013">
    <property type="protein sequence ID" value="GAA4031331.1"/>
    <property type="molecule type" value="Genomic_DNA"/>
</dbReference>
<dbReference type="PROSITE" id="PS50110">
    <property type="entry name" value="RESPONSE_REGULATORY"/>
    <property type="match status" value="1"/>
</dbReference>
<protein>
    <submittedName>
        <fullName evidence="4">Response regulator transcription factor</fullName>
    </submittedName>
</protein>
<dbReference type="PANTHER" id="PTHR44591">
    <property type="entry name" value="STRESS RESPONSE REGULATOR PROTEIN 1"/>
    <property type="match status" value="1"/>
</dbReference>
<evidence type="ECO:0000256" key="2">
    <source>
        <dbReference type="PROSITE-ProRule" id="PRU00169"/>
    </source>
</evidence>
<organism evidence="4 5">
    <name type="scientific">Actimicrobium antarcticum</name>
    <dbReference type="NCBI Taxonomy" id="1051899"/>
    <lineage>
        <taxon>Bacteria</taxon>
        <taxon>Pseudomonadati</taxon>
        <taxon>Pseudomonadota</taxon>
        <taxon>Betaproteobacteria</taxon>
        <taxon>Burkholderiales</taxon>
        <taxon>Oxalobacteraceae</taxon>
        <taxon>Actimicrobium</taxon>
    </lineage>
</organism>
<dbReference type="Gene3D" id="3.40.50.2300">
    <property type="match status" value="1"/>
</dbReference>
<keyword evidence="1 2" id="KW-0597">Phosphoprotein</keyword>
<dbReference type="CDD" id="cd00156">
    <property type="entry name" value="REC"/>
    <property type="match status" value="1"/>
</dbReference>
<feature type="modified residue" description="4-aspartylphosphate" evidence="2">
    <location>
        <position position="68"/>
    </location>
</feature>
<proteinExistence type="predicted"/>
<comment type="caution">
    <text evidence="4">The sequence shown here is derived from an EMBL/GenBank/DDBJ whole genome shotgun (WGS) entry which is preliminary data.</text>
</comment>
<evidence type="ECO:0000313" key="4">
    <source>
        <dbReference type="EMBL" id="GAA4031331.1"/>
    </source>
</evidence>
<evidence type="ECO:0000259" key="3">
    <source>
        <dbReference type="PROSITE" id="PS50110"/>
    </source>
</evidence>
<evidence type="ECO:0000313" key="5">
    <source>
        <dbReference type="Proteomes" id="UP001501353"/>
    </source>
</evidence>
<dbReference type="SMART" id="SM00448">
    <property type="entry name" value="REC"/>
    <property type="match status" value="1"/>
</dbReference>
<accession>A0ABP7TUT0</accession>
<dbReference type="SUPFAM" id="SSF52172">
    <property type="entry name" value="CheY-like"/>
    <property type="match status" value="1"/>
</dbReference>
<dbReference type="InterPro" id="IPR011006">
    <property type="entry name" value="CheY-like_superfamily"/>
</dbReference>
<keyword evidence="5" id="KW-1185">Reference proteome</keyword>
<evidence type="ECO:0000256" key="1">
    <source>
        <dbReference type="ARBA" id="ARBA00022553"/>
    </source>
</evidence>
<name>A0ABP7TUT0_9BURK</name>
<dbReference type="Proteomes" id="UP001501353">
    <property type="component" value="Unassembled WGS sequence"/>
</dbReference>
<reference evidence="5" key="1">
    <citation type="journal article" date="2019" name="Int. J. Syst. Evol. Microbiol.">
        <title>The Global Catalogue of Microorganisms (GCM) 10K type strain sequencing project: providing services to taxonomists for standard genome sequencing and annotation.</title>
        <authorList>
            <consortium name="The Broad Institute Genomics Platform"/>
            <consortium name="The Broad Institute Genome Sequencing Center for Infectious Disease"/>
            <person name="Wu L."/>
            <person name="Ma J."/>
        </authorList>
    </citation>
    <scope>NUCLEOTIDE SEQUENCE [LARGE SCALE GENOMIC DNA]</scope>
    <source>
        <strain evidence="5">JCM 16673</strain>
    </source>
</reference>
<dbReference type="PANTHER" id="PTHR44591:SF3">
    <property type="entry name" value="RESPONSE REGULATORY DOMAIN-CONTAINING PROTEIN"/>
    <property type="match status" value="1"/>
</dbReference>
<dbReference type="Pfam" id="PF00072">
    <property type="entry name" value="Response_reg"/>
    <property type="match status" value="1"/>
</dbReference>
<dbReference type="InterPro" id="IPR001789">
    <property type="entry name" value="Sig_transdc_resp-reg_receiver"/>
</dbReference>
<dbReference type="InterPro" id="IPR050595">
    <property type="entry name" value="Bact_response_regulator"/>
</dbReference>
<sequence length="145" mass="15954">MHDKDTPLNQPLSPPLQIFLIEDSSLVRELVIESFAEIPGVLLAGTADSEDDAYAHLTVQPCDILILDIQLRQGNGISLLRRLGKPAAESRQIRIIFSNNVSKGYRRLAEQLGVQFFFDKTCEFTQMRSLLEQLGLGGSADGIAG</sequence>
<feature type="domain" description="Response regulatory" evidence="3">
    <location>
        <begin position="17"/>
        <end position="135"/>
    </location>
</feature>
<gene>
    <name evidence="4" type="ORF">GCM10022212_32380</name>
</gene>